<dbReference type="Pfam" id="PF00929">
    <property type="entry name" value="RNase_T"/>
    <property type="match status" value="1"/>
</dbReference>
<feature type="active site" description="Proton donor/acceptor" evidence="8">
    <location>
        <position position="193"/>
    </location>
</feature>
<protein>
    <recommendedName>
        <fullName evidence="8">Ribonuclease T</fullName>
        <ecNumber evidence="8">3.1.13.-</ecNumber>
    </recommendedName>
    <alternativeName>
        <fullName evidence="8">Exoribonuclease T</fullName>
        <shortName evidence="8">RNase T</shortName>
    </alternativeName>
</protein>
<dbReference type="GO" id="GO:0003676">
    <property type="term" value="F:nucleic acid binding"/>
    <property type="evidence" value="ECO:0007669"/>
    <property type="project" value="InterPro"/>
</dbReference>
<comment type="cofactor">
    <cofactor evidence="8">
        <name>Mg(2+)</name>
        <dbReference type="ChEBI" id="CHEBI:18420"/>
    </cofactor>
    <text evidence="8">Binds two Mg(2+) per subunit. The active form of the enzyme binds two Mg(2+) ions in its active site. The first Mg(2+) forms only one salt bridge with the protein.</text>
</comment>
<comment type="function">
    <text evidence="8">Trims short 3' overhangs of a variety of RNA species, leaving a one or two nucleotide 3' overhang. Responsible for the end-turnover of tRNA: specifically removes the terminal AMP residue from uncharged tRNA (tRNA-C-C-A). Also appears to be involved in tRNA biosynthesis.</text>
</comment>
<feature type="compositionally biased region" description="Acidic residues" evidence="9">
    <location>
        <begin position="1"/>
        <end position="11"/>
    </location>
</feature>
<dbReference type="HAMAP" id="MF_00157">
    <property type="entry name" value="RNase_T"/>
    <property type="match status" value="1"/>
</dbReference>
<dbReference type="InterPro" id="IPR036397">
    <property type="entry name" value="RNaseH_sf"/>
</dbReference>
<evidence type="ECO:0000256" key="5">
    <source>
        <dbReference type="ARBA" id="ARBA00022801"/>
    </source>
</evidence>
<dbReference type="GO" id="GO:0045004">
    <property type="term" value="P:DNA replication proofreading"/>
    <property type="evidence" value="ECO:0007669"/>
    <property type="project" value="TreeGrafter"/>
</dbReference>
<sequence>MSEDLYDDEPENNSHSGPRHPMAARFRGYLPVVVDVETGGFNCATDALLEIAATTIGMDESGFLYPEHTQFFRVEPFVGANIEQAALDFTGIKLDHPLRMAVTEEHALTEIFRSLRKSLKSNSCKRAILVGHNSSFDLGFLNAAVARTGIKRNPFHPFSSFDTATLAGLAYGQTVLAKACQAAGIDFDGKEAHSARYDTEKTAELYCGIVNRWKEMGGWMDFDD</sequence>
<feature type="domain" description="Exonuclease" evidence="10">
    <location>
        <begin position="30"/>
        <end position="215"/>
    </location>
</feature>
<dbReference type="Proteomes" id="UP000243606">
    <property type="component" value="Unassembled WGS sequence"/>
</dbReference>
<dbReference type="GO" id="GO:0000287">
    <property type="term" value="F:magnesium ion binding"/>
    <property type="evidence" value="ECO:0007669"/>
    <property type="project" value="UniProtKB-UniRule"/>
</dbReference>
<dbReference type="GO" id="GO:0008033">
    <property type="term" value="P:tRNA processing"/>
    <property type="evidence" value="ECO:0007669"/>
    <property type="project" value="UniProtKB-KW"/>
</dbReference>
<keyword evidence="3 8" id="KW-0540">Nuclease</keyword>
<dbReference type="GO" id="GO:0016896">
    <property type="term" value="F:RNA exonuclease activity, producing 5'-phosphomonoesters"/>
    <property type="evidence" value="ECO:0007669"/>
    <property type="project" value="UniProtKB-UniRule"/>
</dbReference>
<dbReference type="InterPro" id="IPR005987">
    <property type="entry name" value="RNase_T"/>
</dbReference>
<name>A0A1I3K7N6_9PSED</name>
<feature type="region of interest" description="Disordered" evidence="9">
    <location>
        <begin position="1"/>
        <end position="20"/>
    </location>
</feature>
<feature type="binding site" evidence="8">
    <location>
        <position position="193"/>
    </location>
    <ligand>
        <name>Mg(2+)</name>
        <dbReference type="ChEBI" id="CHEBI:18420"/>
        <label>2</label>
        <note>catalytic</note>
    </ligand>
</feature>
<organism evidence="11 12">
    <name type="scientific">Pseudomonas guineae</name>
    <dbReference type="NCBI Taxonomy" id="425504"/>
    <lineage>
        <taxon>Bacteria</taxon>
        <taxon>Pseudomonadati</taxon>
        <taxon>Pseudomonadota</taxon>
        <taxon>Gammaproteobacteria</taxon>
        <taxon>Pseudomonadales</taxon>
        <taxon>Pseudomonadaceae</taxon>
        <taxon>Pseudomonas</taxon>
    </lineage>
</organism>
<dbReference type="FunFam" id="3.30.420.10:FF:000009">
    <property type="entry name" value="Ribonuclease T"/>
    <property type="match status" value="1"/>
</dbReference>
<evidence type="ECO:0000259" key="10">
    <source>
        <dbReference type="SMART" id="SM00479"/>
    </source>
</evidence>
<dbReference type="NCBIfam" id="TIGR01298">
    <property type="entry name" value="RNaseT"/>
    <property type="match status" value="1"/>
</dbReference>
<dbReference type="PANTHER" id="PTHR30231:SF2">
    <property type="entry name" value="RIBONUCLEASE T"/>
    <property type="match status" value="1"/>
</dbReference>
<accession>A0A1I3K7N6</accession>
<gene>
    <name evidence="8" type="primary">rnt</name>
    <name evidence="11" type="ORF">SAMN05216206_2741</name>
</gene>
<dbReference type="SMART" id="SM00479">
    <property type="entry name" value="EXOIII"/>
    <property type="match status" value="1"/>
</dbReference>
<feature type="site" description="Important for substrate binding and specificity" evidence="8">
    <location>
        <position position="89"/>
    </location>
</feature>
<evidence type="ECO:0000256" key="6">
    <source>
        <dbReference type="ARBA" id="ARBA00022839"/>
    </source>
</evidence>
<evidence type="ECO:0000313" key="12">
    <source>
        <dbReference type="Proteomes" id="UP000243606"/>
    </source>
</evidence>
<dbReference type="InterPro" id="IPR012337">
    <property type="entry name" value="RNaseH-like_sf"/>
</dbReference>
<dbReference type="EMBL" id="FOQL01000003">
    <property type="protein sequence ID" value="SFI68457.1"/>
    <property type="molecule type" value="Genomic_DNA"/>
</dbReference>
<dbReference type="RefSeq" id="WP_090242793.1">
    <property type="nucleotide sequence ID" value="NZ_FOQL01000003.1"/>
</dbReference>
<evidence type="ECO:0000256" key="7">
    <source>
        <dbReference type="ARBA" id="ARBA00022842"/>
    </source>
</evidence>
<evidence type="ECO:0000256" key="9">
    <source>
        <dbReference type="SAM" id="MobiDB-lite"/>
    </source>
</evidence>
<evidence type="ECO:0000313" key="11">
    <source>
        <dbReference type="EMBL" id="SFI68457.1"/>
    </source>
</evidence>
<evidence type="ECO:0000256" key="1">
    <source>
        <dbReference type="ARBA" id="ARBA00011738"/>
    </source>
</evidence>
<evidence type="ECO:0000256" key="4">
    <source>
        <dbReference type="ARBA" id="ARBA00022723"/>
    </source>
</evidence>
<dbReference type="GO" id="GO:0005829">
    <property type="term" value="C:cytosol"/>
    <property type="evidence" value="ECO:0007669"/>
    <property type="project" value="TreeGrafter"/>
</dbReference>
<dbReference type="SUPFAM" id="SSF53098">
    <property type="entry name" value="Ribonuclease H-like"/>
    <property type="match status" value="1"/>
</dbReference>
<dbReference type="CDD" id="cd06134">
    <property type="entry name" value="RNaseT"/>
    <property type="match status" value="1"/>
</dbReference>
<feature type="site" description="Important for substrate binding and specificity" evidence="8">
    <location>
        <position position="136"/>
    </location>
</feature>
<feature type="site" description="Important for substrate binding and specificity" evidence="8">
    <location>
        <position position="158"/>
    </location>
</feature>
<reference evidence="12" key="1">
    <citation type="submission" date="2016-10" db="EMBL/GenBank/DDBJ databases">
        <authorList>
            <person name="Varghese N."/>
            <person name="Submissions S."/>
        </authorList>
    </citation>
    <scope>NUCLEOTIDE SEQUENCE [LARGE SCALE GENOMIC DNA]</scope>
    <source>
        <strain evidence="12">LMG 24016</strain>
    </source>
</reference>
<dbReference type="AlphaFoldDB" id="A0A1I3K7N6"/>
<keyword evidence="12" id="KW-1185">Reference proteome</keyword>
<dbReference type="OrthoDB" id="9778264at2"/>
<evidence type="ECO:0000256" key="8">
    <source>
        <dbReference type="HAMAP-Rule" id="MF_00157"/>
    </source>
</evidence>
<keyword evidence="5 8" id="KW-0378">Hydrolase</keyword>
<keyword evidence="6 8" id="KW-0269">Exonuclease</keyword>
<dbReference type="PANTHER" id="PTHR30231">
    <property type="entry name" value="DNA POLYMERASE III SUBUNIT EPSILON"/>
    <property type="match status" value="1"/>
</dbReference>
<dbReference type="STRING" id="425504.SAMN05216206_2741"/>
<comment type="subunit">
    <text evidence="1 8">Homodimer.</text>
</comment>
<comment type="similarity">
    <text evidence="8">Belongs to the RNase T family.</text>
</comment>
<feature type="binding site" evidence="8">
    <location>
        <position position="198"/>
    </location>
    <ligand>
        <name>Mg(2+)</name>
        <dbReference type="ChEBI" id="CHEBI:18420"/>
        <label>2</label>
        <note>catalytic</note>
    </ligand>
</feature>
<evidence type="ECO:0000256" key="2">
    <source>
        <dbReference type="ARBA" id="ARBA00022694"/>
    </source>
</evidence>
<keyword evidence="7 8" id="KW-0460">Magnesium</keyword>
<keyword evidence="4 8" id="KW-0479">Metal-binding</keyword>
<feature type="binding site" evidence="8">
    <location>
        <position position="35"/>
    </location>
    <ligand>
        <name>Mg(2+)</name>
        <dbReference type="ChEBI" id="CHEBI:18420"/>
        <label>1</label>
        <note>catalytic</note>
    </ligand>
</feature>
<dbReference type="EC" id="3.1.13.-" evidence="8"/>
<feature type="site" description="Important for substrate binding and specificity" evidence="8">
    <location>
        <position position="41"/>
    </location>
</feature>
<dbReference type="InterPro" id="IPR013520">
    <property type="entry name" value="Ribonucl_H"/>
</dbReference>
<feature type="binding site" evidence="8">
    <location>
        <position position="37"/>
    </location>
    <ligand>
        <name>Mg(2+)</name>
        <dbReference type="ChEBI" id="CHEBI:18420"/>
        <label>2</label>
        <note>catalytic</note>
    </ligand>
</feature>
<dbReference type="GO" id="GO:0008408">
    <property type="term" value="F:3'-5' exonuclease activity"/>
    <property type="evidence" value="ECO:0007669"/>
    <property type="project" value="TreeGrafter"/>
</dbReference>
<proteinExistence type="inferred from homology"/>
<dbReference type="Gene3D" id="3.30.420.10">
    <property type="entry name" value="Ribonuclease H-like superfamily/Ribonuclease H"/>
    <property type="match status" value="1"/>
</dbReference>
<evidence type="ECO:0000256" key="3">
    <source>
        <dbReference type="ARBA" id="ARBA00022722"/>
    </source>
</evidence>
<keyword evidence="2 8" id="KW-0819">tRNA processing</keyword>
<feature type="binding site" evidence="8">
    <location>
        <position position="35"/>
    </location>
    <ligand>
        <name>Mg(2+)</name>
        <dbReference type="ChEBI" id="CHEBI:18420"/>
        <label>2</label>
        <note>catalytic</note>
    </ligand>
</feature>